<evidence type="ECO:0000313" key="2">
    <source>
        <dbReference type="Proteomes" id="UP000887540"/>
    </source>
</evidence>
<sequence length="194" mass="22017">MSNSTLLASNLTFPSTAAYVYSSIYLFVSIFCLVPYLFFLVILVIDKENFNGAVYRVILHLGISDCIQLLLQWSPFFFTIFNVSVDALINKIFIAITWIWGAMILGLTLSPLVSQLYDIKTFSWSYSPDNPINWPPVELAIAAIIITIYVALGNAYWNFLYNYVHDPHLAGFIGNMILIIQNGMNPFLYLTMSK</sequence>
<dbReference type="AlphaFoldDB" id="A0A914DZH3"/>
<accession>A0A914DZH3</accession>
<keyword evidence="1" id="KW-0812">Transmembrane</keyword>
<organism evidence="2 3">
    <name type="scientific">Acrobeloides nanus</name>
    <dbReference type="NCBI Taxonomy" id="290746"/>
    <lineage>
        <taxon>Eukaryota</taxon>
        <taxon>Metazoa</taxon>
        <taxon>Ecdysozoa</taxon>
        <taxon>Nematoda</taxon>
        <taxon>Chromadorea</taxon>
        <taxon>Rhabditida</taxon>
        <taxon>Tylenchina</taxon>
        <taxon>Cephalobomorpha</taxon>
        <taxon>Cephaloboidea</taxon>
        <taxon>Cephalobidae</taxon>
        <taxon>Acrobeloides</taxon>
    </lineage>
</organism>
<dbReference type="Proteomes" id="UP000887540">
    <property type="component" value="Unplaced"/>
</dbReference>
<name>A0A914DZH3_9BILA</name>
<feature type="transmembrane region" description="Helical" evidence="1">
    <location>
        <begin position="92"/>
        <end position="117"/>
    </location>
</feature>
<feature type="transmembrane region" description="Helical" evidence="1">
    <location>
        <begin position="169"/>
        <end position="190"/>
    </location>
</feature>
<keyword evidence="2" id="KW-1185">Reference proteome</keyword>
<evidence type="ECO:0000256" key="1">
    <source>
        <dbReference type="SAM" id="Phobius"/>
    </source>
</evidence>
<feature type="transmembrane region" description="Helical" evidence="1">
    <location>
        <begin position="57"/>
        <end position="80"/>
    </location>
</feature>
<proteinExistence type="predicted"/>
<keyword evidence="1" id="KW-0472">Membrane</keyword>
<feature type="transmembrane region" description="Helical" evidence="1">
    <location>
        <begin position="20"/>
        <end position="45"/>
    </location>
</feature>
<reference evidence="3" key="1">
    <citation type="submission" date="2022-11" db="UniProtKB">
        <authorList>
            <consortium name="WormBaseParasite"/>
        </authorList>
    </citation>
    <scope>IDENTIFICATION</scope>
</reference>
<keyword evidence="1" id="KW-1133">Transmembrane helix</keyword>
<evidence type="ECO:0000313" key="3">
    <source>
        <dbReference type="WBParaSite" id="ACRNAN_scaffold465.g8305.t1"/>
    </source>
</evidence>
<feature type="transmembrane region" description="Helical" evidence="1">
    <location>
        <begin position="137"/>
        <end position="157"/>
    </location>
</feature>
<protein>
    <submittedName>
        <fullName evidence="3">NADH:ubiquinone reductase (H(+)-translocating)</fullName>
    </submittedName>
</protein>
<dbReference type="WBParaSite" id="ACRNAN_scaffold465.g8305.t1">
    <property type="protein sequence ID" value="ACRNAN_scaffold465.g8305.t1"/>
    <property type="gene ID" value="ACRNAN_scaffold465.g8305"/>
</dbReference>